<dbReference type="AlphaFoldDB" id="A0A286UUX6"/>
<organism evidence="3 4">
    <name type="scientific">Pyrrhoderma noxium</name>
    <dbReference type="NCBI Taxonomy" id="2282107"/>
    <lineage>
        <taxon>Eukaryota</taxon>
        <taxon>Fungi</taxon>
        <taxon>Dikarya</taxon>
        <taxon>Basidiomycota</taxon>
        <taxon>Agaricomycotina</taxon>
        <taxon>Agaricomycetes</taxon>
        <taxon>Hymenochaetales</taxon>
        <taxon>Hymenochaetaceae</taxon>
        <taxon>Pyrrhoderma</taxon>
    </lineage>
</organism>
<dbReference type="Pfam" id="PF01984">
    <property type="entry name" value="dsDNA_bind"/>
    <property type="match status" value="1"/>
</dbReference>
<dbReference type="InterPro" id="IPR036883">
    <property type="entry name" value="PDCD5-like_sf"/>
</dbReference>
<dbReference type="FunCoup" id="A0A286UUX6">
    <property type="interactions" value="395"/>
</dbReference>
<comment type="caution">
    <text evidence="3">The sequence shown here is derived from an EMBL/GenBank/DDBJ whole genome shotgun (WGS) entry which is preliminary data.</text>
</comment>
<evidence type="ECO:0000313" key="3">
    <source>
        <dbReference type="EMBL" id="PAV23302.1"/>
    </source>
</evidence>
<dbReference type="Gene3D" id="1.10.8.140">
    <property type="entry name" value="PDCD5-like"/>
    <property type="match status" value="1"/>
</dbReference>
<dbReference type="PIRSF" id="PIRSF015730">
    <property type="entry name" value="TFAR19"/>
    <property type="match status" value="1"/>
</dbReference>
<name>A0A286UUX6_9AGAM</name>
<accession>A0A286UUX6</accession>
<feature type="compositionally biased region" description="Low complexity" evidence="2">
    <location>
        <begin position="16"/>
        <end position="40"/>
    </location>
</feature>
<evidence type="ECO:0000256" key="1">
    <source>
        <dbReference type="ARBA" id="ARBA00010490"/>
    </source>
</evidence>
<comment type="similarity">
    <text evidence="1">Belongs to the PDCD5 family.</text>
</comment>
<proteinExistence type="inferred from homology"/>
<dbReference type="InterPro" id="IPR002836">
    <property type="entry name" value="PDCD5-like"/>
</dbReference>
<evidence type="ECO:0000313" key="4">
    <source>
        <dbReference type="Proteomes" id="UP000217199"/>
    </source>
</evidence>
<dbReference type="PANTHER" id="PTHR10840">
    <property type="entry name" value="PROGRAMMED CELL DEATH PROTEIN 5"/>
    <property type="match status" value="1"/>
</dbReference>
<dbReference type="EMBL" id="NBII01000001">
    <property type="protein sequence ID" value="PAV23302.1"/>
    <property type="molecule type" value="Genomic_DNA"/>
</dbReference>
<sequence length="148" mass="16270">MEDAELAAIRAARLQQLRQNAGSSSSSSSPTPQGIPGGSSNNEADSAKREAEEQMRRDLLATVLDQKARERLARIALVSPTRSSQIESILLRMAQTGQLRGRVGEEQLISLLEQAEDAQSKAGNKKGAIVYQRRKEIDDEDDDFDFDL</sequence>
<dbReference type="PANTHER" id="PTHR10840:SF0">
    <property type="entry name" value="PROGRAMMED CELL DEATH PROTEIN 5"/>
    <property type="match status" value="1"/>
</dbReference>
<dbReference type="GO" id="GO:0005634">
    <property type="term" value="C:nucleus"/>
    <property type="evidence" value="ECO:0007669"/>
    <property type="project" value="TreeGrafter"/>
</dbReference>
<dbReference type="GO" id="GO:0005829">
    <property type="term" value="C:cytosol"/>
    <property type="evidence" value="ECO:0007669"/>
    <property type="project" value="TreeGrafter"/>
</dbReference>
<reference evidence="3 4" key="1">
    <citation type="journal article" date="2017" name="Mol. Ecol.">
        <title>Comparative and population genomic landscape of Phellinus noxius: A hypervariable fungus causing root rot in trees.</title>
        <authorList>
            <person name="Chung C.L."/>
            <person name="Lee T.J."/>
            <person name="Akiba M."/>
            <person name="Lee H.H."/>
            <person name="Kuo T.H."/>
            <person name="Liu D."/>
            <person name="Ke H.M."/>
            <person name="Yokoi T."/>
            <person name="Roa M.B."/>
            <person name="Lu M.J."/>
            <person name="Chang Y.Y."/>
            <person name="Ann P.J."/>
            <person name="Tsai J.N."/>
            <person name="Chen C.Y."/>
            <person name="Tzean S.S."/>
            <person name="Ota Y."/>
            <person name="Hattori T."/>
            <person name="Sahashi N."/>
            <person name="Liou R.F."/>
            <person name="Kikuchi T."/>
            <person name="Tsai I.J."/>
        </authorList>
    </citation>
    <scope>NUCLEOTIDE SEQUENCE [LARGE SCALE GENOMIC DNA]</scope>
    <source>
        <strain evidence="3 4">FFPRI411160</strain>
    </source>
</reference>
<dbReference type="GO" id="GO:0003677">
    <property type="term" value="F:DNA binding"/>
    <property type="evidence" value="ECO:0007669"/>
    <property type="project" value="UniProtKB-KW"/>
</dbReference>
<dbReference type="InParanoid" id="A0A286UUX6"/>
<dbReference type="Proteomes" id="UP000217199">
    <property type="component" value="Unassembled WGS sequence"/>
</dbReference>
<keyword evidence="3" id="KW-0238">DNA-binding</keyword>
<dbReference type="SUPFAM" id="SSF46950">
    <property type="entry name" value="Double-stranded DNA-binding domain"/>
    <property type="match status" value="1"/>
</dbReference>
<dbReference type="STRING" id="2282107.A0A286UUX6"/>
<gene>
    <name evidence="3" type="ORF">PNOK_0037000</name>
</gene>
<feature type="compositionally biased region" description="Basic and acidic residues" evidence="2">
    <location>
        <begin position="45"/>
        <end position="55"/>
    </location>
</feature>
<feature type="region of interest" description="Disordered" evidence="2">
    <location>
        <begin position="16"/>
        <end position="55"/>
    </location>
</feature>
<keyword evidence="4" id="KW-1185">Reference proteome</keyword>
<evidence type="ECO:0000256" key="2">
    <source>
        <dbReference type="SAM" id="MobiDB-lite"/>
    </source>
</evidence>
<protein>
    <submittedName>
        <fullName evidence="3">DNA-binding TFAR19-related protein</fullName>
    </submittedName>
</protein>
<dbReference type="OrthoDB" id="10252486at2759"/>